<keyword evidence="1" id="KW-0812">Transmembrane</keyword>
<organism evidence="2">
    <name type="scientific">Micromonospora carbonacea</name>
    <dbReference type="NCBI Taxonomy" id="47853"/>
    <lineage>
        <taxon>Bacteria</taxon>
        <taxon>Bacillati</taxon>
        <taxon>Actinomycetota</taxon>
        <taxon>Actinomycetes</taxon>
        <taxon>Micromonosporales</taxon>
        <taxon>Micromonosporaceae</taxon>
        <taxon>Micromonospora</taxon>
    </lineage>
</organism>
<keyword evidence="1" id="KW-1133">Transmembrane helix</keyword>
<feature type="transmembrane region" description="Helical" evidence="1">
    <location>
        <begin position="104"/>
        <end position="123"/>
    </location>
</feature>
<protein>
    <submittedName>
        <fullName evidence="2">Uncharacterized protein</fullName>
    </submittedName>
</protein>
<dbReference type="AlphaFoldDB" id="A0A7D6CGE1"/>
<accession>A0A7D6CGE1</accession>
<keyword evidence="1" id="KW-0472">Membrane</keyword>
<gene>
    <name evidence="2" type="ORF">HZU44_12725</name>
</gene>
<name>A0A7D6CGE1_9ACTN</name>
<proteinExistence type="predicted"/>
<reference evidence="2" key="1">
    <citation type="submission" date="2020-08" db="EMBL/GenBank/DDBJ databases">
        <title>A bifunctional nitrone conjugated secondary metabolite targeting the ribosome.</title>
        <authorList>
            <person name="Limbrick E.M."/>
            <person name="Graf M."/>
            <person name="Derewacz D.K."/>
            <person name="Nguyen F."/>
            <person name="Spraggins J.M."/>
            <person name="Wieland M."/>
            <person name="Ynigez-Gutierrez A.E."/>
            <person name="Reisman B.J."/>
            <person name="Zinshteyn B."/>
            <person name="McCulloch K."/>
            <person name="Iverson T.M."/>
            <person name="Green R."/>
            <person name="Wilson D.N."/>
            <person name="Bachmann B.O."/>
        </authorList>
    </citation>
    <scope>NUCLEOTIDE SEQUENCE</scope>
    <source>
        <strain evidence="2">Africana</strain>
    </source>
</reference>
<dbReference type="EMBL" id="CP058905">
    <property type="protein sequence ID" value="QLK00773.1"/>
    <property type="molecule type" value="Genomic_DNA"/>
</dbReference>
<evidence type="ECO:0000256" key="1">
    <source>
        <dbReference type="SAM" id="Phobius"/>
    </source>
</evidence>
<sequence length="125" mass="12694">MAAVVATGGAVSQIHLRVALAVVRCAASLLPDARQRARYLEQWQADVHDAADLDLSALRLALGAAGAAARIAVTSSKGSTTMLPIGPLALALRVVHGSRDRQRAATLAALLALGLLGGIALLITG</sequence>
<evidence type="ECO:0000313" key="2">
    <source>
        <dbReference type="EMBL" id="QLK00773.1"/>
    </source>
</evidence>